<sequence length="226" mass="25725">MGQINQKQKDSNASDVVGNDMAKAHEEFASQIQEVAAAHENAAMKKPPHIPTEIALKIVDHVQDFKEIVPKALYKQNKVVIKPDIPQYLPPDRPPREANPDIMISYPTVDQSHWIGELEFQVYLMYPHDQGESIQIQWLQKLASGTLGYENLDTLRIVFRDLRNYEFNVHEVQSFVLALQERLARPLQFEVKTLITVIDGHCCPGNGCSYNNPIICQSHARLCNLL</sequence>
<name>A0A9P4HD62_9PLEO</name>
<organism evidence="1 2">
    <name type="scientific">Setomelanomma holmii</name>
    <dbReference type="NCBI Taxonomy" id="210430"/>
    <lineage>
        <taxon>Eukaryota</taxon>
        <taxon>Fungi</taxon>
        <taxon>Dikarya</taxon>
        <taxon>Ascomycota</taxon>
        <taxon>Pezizomycotina</taxon>
        <taxon>Dothideomycetes</taxon>
        <taxon>Pleosporomycetidae</taxon>
        <taxon>Pleosporales</taxon>
        <taxon>Pleosporineae</taxon>
        <taxon>Phaeosphaeriaceae</taxon>
        <taxon>Setomelanomma</taxon>
    </lineage>
</organism>
<evidence type="ECO:0000313" key="1">
    <source>
        <dbReference type="EMBL" id="KAF2032368.1"/>
    </source>
</evidence>
<gene>
    <name evidence="1" type="ORF">EK21DRAFT_110043</name>
</gene>
<keyword evidence="2" id="KW-1185">Reference proteome</keyword>
<dbReference type="OrthoDB" id="3799601at2759"/>
<comment type="caution">
    <text evidence="1">The sequence shown here is derived from an EMBL/GenBank/DDBJ whole genome shotgun (WGS) entry which is preliminary data.</text>
</comment>
<reference evidence="1" key="1">
    <citation type="journal article" date="2020" name="Stud. Mycol.">
        <title>101 Dothideomycetes genomes: a test case for predicting lifestyles and emergence of pathogens.</title>
        <authorList>
            <person name="Haridas S."/>
            <person name="Albert R."/>
            <person name="Binder M."/>
            <person name="Bloem J."/>
            <person name="Labutti K."/>
            <person name="Salamov A."/>
            <person name="Andreopoulos B."/>
            <person name="Baker S."/>
            <person name="Barry K."/>
            <person name="Bills G."/>
            <person name="Bluhm B."/>
            <person name="Cannon C."/>
            <person name="Castanera R."/>
            <person name="Culley D."/>
            <person name="Daum C."/>
            <person name="Ezra D."/>
            <person name="Gonzalez J."/>
            <person name="Henrissat B."/>
            <person name="Kuo A."/>
            <person name="Liang C."/>
            <person name="Lipzen A."/>
            <person name="Lutzoni F."/>
            <person name="Magnuson J."/>
            <person name="Mondo S."/>
            <person name="Nolan M."/>
            <person name="Ohm R."/>
            <person name="Pangilinan J."/>
            <person name="Park H.-J."/>
            <person name="Ramirez L."/>
            <person name="Alfaro M."/>
            <person name="Sun H."/>
            <person name="Tritt A."/>
            <person name="Yoshinaga Y."/>
            <person name="Zwiers L.-H."/>
            <person name="Turgeon B."/>
            <person name="Goodwin S."/>
            <person name="Spatafora J."/>
            <person name="Crous P."/>
            <person name="Grigoriev I."/>
        </authorList>
    </citation>
    <scope>NUCLEOTIDE SEQUENCE</scope>
    <source>
        <strain evidence="1">CBS 110217</strain>
    </source>
</reference>
<dbReference type="AlphaFoldDB" id="A0A9P4HD62"/>
<evidence type="ECO:0000313" key="2">
    <source>
        <dbReference type="Proteomes" id="UP000799777"/>
    </source>
</evidence>
<proteinExistence type="predicted"/>
<accession>A0A9P4HD62</accession>
<dbReference type="EMBL" id="ML978173">
    <property type="protein sequence ID" value="KAF2032368.1"/>
    <property type="molecule type" value="Genomic_DNA"/>
</dbReference>
<dbReference type="Proteomes" id="UP000799777">
    <property type="component" value="Unassembled WGS sequence"/>
</dbReference>
<protein>
    <submittedName>
        <fullName evidence="1">Uncharacterized protein</fullName>
    </submittedName>
</protein>